<dbReference type="Pfam" id="PF15892">
    <property type="entry name" value="BNR_4"/>
    <property type="match status" value="1"/>
</dbReference>
<reference evidence="1 2" key="1">
    <citation type="submission" date="2023-09" db="EMBL/GenBank/DDBJ databases">
        <title>Thalassobella suaedae gen. nov., sp. nov., a marine bacterium of the family Flavobacteriaceae isolated from a halophyte Suaeda japonica.</title>
        <authorList>
            <person name="Lee S.Y."/>
            <person name="Hwang C.Y."/>
        </authorList>
    </citation>
    <scope>NUCLEOTIDE SEQUENCE [LARGE SCALE GENOMIC DNA]</scope>
    <source>
        <strain evidence="1 2">HL-DH14</strain>
    </source>
</reference>
<dbReference type="SUPFAM" id="SSF82171">
    <property type="entry name" value="DPP6 N-terminal domain-like"/>
    <property type="match status" value="1"/>
</dbReference>
<evidence type="ECO:0000313" key="2">
    <source>
        <dbReference type="Proteomes" id="UP001302806"/>
    </source>
</evidence>
<gene>
    <name evidence="1" type="ORF">RHP51_18525</name>
</gene>
<proteinExistence type="predicted"/>
<dbReference type="Proteomes" id="UP001302806">
    <property type="component" value="Chromosome"/>
</dbReference>
<dbReference type="RefSeq" id="WP_415865544.1">
    <property type="nucleotide sequence ID" value="NZ_CP134537.1"/>
</dbReference>
<dbReference type="PROSITE" id="PS51257">
    <property type="entry name" value="PROKAR_LIPOPROTEIN"/>
    <property type="match status" value="1"/>
</dbReference>
<dbReference type="EMBL" id="CP134537">
    <property type="protein sequence ID" value="WNH09003.1"/>
    <property type="molecule type" value="Genomic_DNA"/>
</dbReference>
<evidence type="ECO:0000313" key="1">
    <source>
        <dbReference type="EMBL" id="WNH09003.1"/>
    </source>
</evidence>
<organism evidence="1 2">
    <name type="scientific">Thalassobellus suaedae</name>
    <dbReference type="NCBI Taxonomy" id="3074124"/>
    <lineage>
        <taxon>Bacteria</taxon>
        <taxon>Pseudomonadati</taxon>
        <taxon>Bacteroidota</taxon>
        <taxon>Flavobacteriia</taxon>
        <taxon>Flavobacteriales</taxon>
        <taxon>Flavobacteriaceae</taxon>
        <taxon>Thalassobellus</taxon>
    </lineage>
</organism>
<protein>
    <submittedName>
        <fullName evidence="1">BNR repeat-containing protein</fullName>
    </submittedName>
</protein>
<accession>A0ABY9XT23</accession>
<dbReference type="SUPFAM" id="SSF50939">
    <property type="entry name" value="Sialidases"/>
    <property type="match status" value="1"/>
</dbReference>
<dbReference type="InterPro" id="IPR036278">
    <property type="entry name" value="Sialidase_sf"/>
</dbReference>
<sequence>MTKNRKIFNSIIYSLLFLVFGCKTGKVKQTTIGLGWSNNSVNTVKFRKNALTTFNDYQFIAYYDADGFLVLGKRKINTKNWEKVKTFYKGNVSDAHNSISIAVDGNGYLHVSWDHHDTKLRYAKSKTPLGLELEKEVSMTGREELKVTYPQFYNLPDGNLLFFYRSGASGRGNMVINSYDIKSGEWTQIQQNLLDGEGNRSAYWQACIDDNGVIHLSWVWRESWDVSTNHDLCYAQSKDGGITWQKSTGERYILPITLETAELAWRIPQKSSLINQTAMTIDKQGNPYIVSYWSENAIPQFQIVYLDKGEWKKQNTGFRKTAFYLGGGGTKQIPISRPDILIDNEDSNKLVYLLFRDEERNNKISLAYRNLNKKNNWKILDLTKRPLGQWEPNHDINLWRNHHKLNVFLQEVTQIDGEGLAQKPPTTVSVLQLNKLPK</sequence>
<name>A0ABY9XT23_9FLAO</name>